<evidence type="ECO:0000256" key="1">
    <source>
        <dbReference type="SAM" id="Phobius"/>
    </source>
</evidence>
<proteinExistence type="predicted"/>
<sequence length="212" mass="22998">MVGGLVALVLLAVSAGLGLLLGSGLGDGRWIGLALGALVGGVPGGVFGWAVARWEPYDVRRGRGLLAVAVDVTWSLPNTWAGAVFLAVNLLLGNRVEPDLTRHSGAVHLVNGVFPPIGGVRYVTTIGTVIAGVAPAVHRHEHGHILQARLFGPLYLPLVVSHYVVATVVPYWWLYHDHGRYPITDLGSYLTRGVYHHVWHEEWCYRRYGPPR</sequence>
<comment type="caution">
    <text evidence="2">The sequence shown here is derived from an EMBL/GenBank/DDBJ whole genome shotgun (WGS) entry which is preliminary data.</text>
</comment>
<feature type="transmembrane region" description="Helical" evidence="1">
    <location>
        <begin position="28"/>
        <end position="52"/>
    </location>
</feature>
<organism evidence="2 3">
    <name type="scientific">Thermasporomyces composti</name>
    <dbReference type="NCBI Taxonomy" id="696763"/>
    <lineage>
        <taxon>Bacteria</taxon>
        <taxon>Bacillati</taxon>
        <taxon>Actinomycetota</taxon>
        <taxon>Actinomycetes</taxon>
        <taxon>Propionibacteriales</taxon>
        <taxon>Nocardioidaceae</taxon>
        <taxon>Thermasporomyces</taxon>
    </lineage>
</organism>
<reference evidence="2 3" key="1">
    <citation type="submission" date="2018-08" db="EMBL/GenBank/DDBJ databases">
        <title>Sequencing the genomes of 1000 actinobacteria strains.</title>
        <authorList>
            <person name="Klenk H.-P."/>
        </authorList>
    </citation>
    <scope>NUCLEOTIDE SEQUENCE [LARGE SCALE GENOMIC DNA]</scope>
    <source>
        <strain evidence="2 3">DSM 22891</strain>
    </source>
</reference>
<keyword evidence="1" id="KW-1133">Transmembrane helix</keyword>
<name>A0A3D9V7D4_THECX</name>
<evidence type="ECO:0000313" key="2">
    <source>
        <dbReference type="EMBL" id="REF36080.1"/>
    </source>
</evidence>
<dbReference type="Proteomes" id="UP000256485">
    <property type="component" value="Unassembled WGS sequence"/>
</dbReference>
<keyword evidence="1" id="KW-0812">Transmembrane</keyword>
<feature type="transmembrane region" description="Helical" evidence="1">
    <location>
        <begin position="119"/>
        <end position="138"/>
    </location>
</feature>
<keyword evidence="3" id="KW-1185">Reference proteome</keyword>
<protein>
    <recommendedName>
        <fullName evidence="4">Glycine zipper family protein</fullName>
    </recommendedName>
</protein>
<dbReference type="AlphaFoldDB" id="A0A3D9V7D4"/>
<evidence type="ECO:0000313" key="3">
    <source>
        <dbReference type="Proteomes" id="UP000256485"/>
    </source>
</evidence>
<dbReference type="EMBL" id="QTUC01000001">
    <property type="protein sequence ID" value="REF36080.1"/>
    <property type="molecule type" value="Genomic_DNA"/>
</dbReference>
<feature type="transmembrane region" description="Helical" evidence="1">
    <location>
        <begin position="150"/>
        <end position="173"/>
    </location>
</feature>
<accession>A0A3D9V7D4</accession>
<feature type="transmembrane region" description="Helical" evidence="1">
    <location>
        <begin position="64"/>
        <end position="92"/>
    </location>
</feature>
<keyword evidence="1" id="KW-0472">Membrane</keyword>
<gene>
    <name evidence="2" type="ORF">DFJ64_1478</name>
</gene>
<evidence type="ECO:0008006" key="4">
    <source>
        <dbReference type="Google" id="ProtNLM"/>
    </source>
</evidence>